<protein>
    <submittedName>
        <fullName evidence="1">Uncharacterized protein</fullName>
    </submittedName>
</protein>
<comment type="caution">
    <text evidence="1">The sequence shown here is derived from an EMBL/GenBank/DDBJ whole genome shotgun (WGS) entry which is preliminary data.</text>
</comment>
<accession>A0ACC2H118</accession>
<organism evidence="1 2">
    <name type="scientific">Dallia pectoralis</name>
    <name type="common">Alaska blackfish</name>
    <dbReference type="NCBI Taxonomy" id="75939"/>
    <lineage>
        <taxon>Eukaryota</taxon>
        <taxon>Metazoa</taxon>
        <taxon>Chordata</taxon>
        <taxon>Craniata</taxon>
        <taxon>Vertebrata</taxon>
        <taxon>Euteleostomi</taxon>
        <taxon>Actinopterygii</taxon>
        <taxon>Neopterygii</taxon>
        <taxon>Teleostei</taxon>
        <taxon>Protacanthopterygii</taxon>
        <taxon>Esociformes</taxon>
        <taxon>Umbridae</taxon>
        <taxon>Dallia</taxon>
    </lineage>
</organism>
<dbReference type="EMBL" id="CM055734">
    <property type="protein sequence ID" value="KAJ8009462.1"/>
    <property type="molecule type" value="Genomic_DNA"/>
</dbReference>
<evidence type="ECO:0000313" key="1">
    <source>
        <dbReference type="EMBL" id="KAJ8009462.1"/>
    </source>
</evidence>
<reference evidence="1" key="1">
    <citation type="submission" date="2021-05" db="EMBL/GenBank/DDBJ databases">
        <authorList>
            <person name="Pan Q."/>
            <person name="Jouanno E."/>
            <person name="Zahm M."/>
            <person name="Klopp C."/>
            <person name="Cabau C."/>
            <person name="Louis A."/>
            <person name="Berthelot C."/>
            <person name="Parey E."/>
            <person name="Roest Crollius H."/>
            <person name="Montfort J."/>
            <person name="Robinson-Rechavi M."/>
            <person name="Bouchez O."/>
            <person name="Lampietro C."/>
            <person name="Lopez Roques C."/>
            <person name="Donnadieu C."/>
            <person name="Postlethwait J."/>
            <person name="Bobe J."/>
            <person name="Dillon D."/>
            <person name="Chandos A."/>
            <person name="von Hippel F."/>
            <person name="Guiguen Y."/>
        </authorList>
    </citation>
    <scope>NUCLEOTIDE SEQUENCE</scope>
    <source>
        <strain evidence="1">YG-Jan2019</strain>
    </source>
</reference>
<sequence>MQKSSVNRSRPSPRRSSSSGKRMVMSDCIDYRRLNTQTVKDSYALPNLEESFSALTGSEWFSVLDLKSGFYQIEMEEADKQKTAFVCPLGFFEFNRMPQGITNAPSTFQRLMERCMGELNLKQVLVFLDDLIIFSSTLEEHEERLMRVLNQLKEFGLKLSPGKCRFFQTSVKYLGHIVSEKGIETDPDKVAALNGILRLLPPVHKRLLKDCEATQRAHCWLSTAEKAH</sequence>
<evidence type="ECO:0000313" key="2">
    <source>
        <dbReference type="Proteomes" id="UP001157502"/>
    </source>
</evidence>
<name>A0ACC2H118_DALPE</name>
<keyword evidence="2" id="KW-1185">Reference proteome</keyword>
<proteinExistence type="predicted"/>
<gene>
    <name evidence="1" type="ORF">DPEC_G00089130</name>
</gene>
<dbReference type="Proteomes" id="UP001157502">
    <property type="component" value="Chromosome 7"/>
</dbReference>